<gene>
    <name evidence="2" type="ORF">RN001_002979</name>
</gene>
<proteinExistence type="predicted"/>
<keyword evidence="3" id="KW-1185">Reference proteome</keyword>
<organism evidence="2 3">
    <name type="scientific">Aquatica leii</name>
    <dbReference type="NCBI Taxonomy" id="1421715"/>
    <lineage>
        <taxon>Eukaryota</taxon>
        <taxon>Metazoa</taxon>
        <taxon>Ecdysozoa</taxon>
        <taxon>Arthropoda</taxon>
        <taxon>Hexapoda</taxon>
        <taxon>Insecta</taxon>
        <taxon>Pterygota</taxon>
        <taxon>Neoptera</taxon>
        <taxon>Endopterygota</taxon>
        <taxon>Coleoptera</taxon>
        <taxon>Polyphaga</taxon>
        <taxon>Elateriformia</taxon>
        <taxon>Elateroidea</taxon>
        <taxon>Lampyridae</taxon>
        <taxon>Luciolinae</taxon>
        <taxon>Aquatica</taxon>
    </lineage>
</organism>
<evidence type="ECO:0000313" key="3">
    <source>
        <dbReference type="Proteomes" id="UP001353858"/>
    </source>
</evidence>
<feature type="domain" description="HAT C-terminal dimerisation" evidence="1">
    <location>
        <begin position="67"/>
        <end position="124"/>
    </location>
</feature>
<dbReference type="Pfam" id="PF05699">
    <property type="entry name" value="Dimer_Tnp_hAT"/>
    <property type="match status" value="1"/>
</dbReference>
<evidence type="ECO:0000313" key="2">
    <source>
        <dbReference type="EMBL" id="KAK4886708.1"/>
    </source>
</evidence>
<name>A0AAN7SRF6_9COLE</name>
<comment type="caution">
    <text evidence="2">The sequence shown here is derived from an EMBL/GenBank/DDBJ whole genome shotgun (WGS) entry which is preliminary data.</text>
</comment>
<reference evidence="3" key="1">
    <citation type="submission" date="2023-01" db="EMBL/GenBank/DDBJ databases">
        <title>Key to firefly adult light organ development and bioluminescence: homeobox transcription factors regulate luciferase expression and transportation to peroxisome.</title>
        <authorList>
            <person name="Fu X."/>
        </authorList>
    </citation>
    <scope>NUCLEOTIDE SEQUENCE [LARGE SCALE GENOMIC DNA]</scope>
</reference>
<dbReference type="GO" id="GO:0046983">
    <property type="term" value="F:protein dimerization activity"/>
    <property type="evidence" value="ECO:0007669"/>
    <property type="project" value="InterPro"/>
</dbReference>
<dbReference type="EMBL" id="JARPUR010000001">
    <property type="protein sequence ID" value="KAK4886708.1"/>
    <property type="molecule type" value="Genomic_DNA"/>
</dbReference>
<evidence type="ECO:0000259" key="1">
    <source>
        <dbReference type="Pfam" id="PF05699"/>
    </source>
</evidence>
<dbReference type="AlphaFoldDB" id="A0AAN7SRF6"/>
<sequence length="157" mass="18089">MEAQNISVLKVGRMYEELVFKLEKRLQHCFMPLEVRQNLKKLEEEGALLRKYVTEGKIQAWNEASTPEHVSCDNLLKIVEFSLCLPGTNAPVERVFSLMNKVWTSEKTQLSVTTLKSILVTKYNFNESCSEFYHLIKENEAILSAVHSSSQYKNSKN</sequence>
<accession>A0AAN7SRF6</accession>
<dbReference type="Proteomes" id="UP001353858">
    <property type="component" value="Unassembled WGS sequence"/>
</dbReference>
<dbReference type="InterPro" id="IPR008906">
    <property type="entry name" value="HATC_C_dom"/>
</dbReference>
<protein>
    <recommendedName>
        <fullName evidence="1">HAT C-terminal dimerisation domain-containing protein</fullName>
    </recommendedName>
</protein>